<organism evidence="2 3">
    <name type="scientific">Sphingomonas horti</name>
    <dbReference type="NCBI Taxonomy" id="2682842"/>
    <lineage>
        <taxon>Bacteria</taxon>
        <taxon>Pseudomonadati</taxon>
        <taxon>Pseudomonadota</taxon>
        <taxon>Alphaproteobacteria</taxon>
        <taxon>Sphingomonadales</taxon>
        <taxon>Sphingomonadaceae</taxon>
        <taxon>Sphingomonas</taxon>
    </lineage>
</organism>
<evidence type="ECO:0000313" key="3">
    <source>
        <dbReference type="Proteomes" id="UP000441389"/>
    </source>
</evidence>
<dbReference type="AlphaFoldDB" id="A0A6I4IY59"/>
<protein>
    <submittedName>
        <fullName evidence="2">DUF4440 domain-containing protein</fullName>
    </submittedName>
</protein>
<name>A0A6I4IY59_9SPHN</name>
<accession>A0A6I4IY59</accession>
<reference evidence="2 3" key="1">
    <citation type="submission" date="2019-12" db="EMBL/GenBank/DDBJ databases">
        <authorList>
            <person name="Huq M.A."/>
        </authorList>
    </citation>
    <scope>NUCLEOTIDE SEQUENCE [LARGE SCALE GENOMIC DNA]</scope>
    <source>
        <strain evidence="2 3">MAH-20</strain>
    </source>
</reference>
<comment type="caution">
    <text evidence="2">The sequence shown here is derived from an EMBL/GenBank/DDBJ whole genome shotgun (WGS) entry which is preliminary data.</text>
</comment>
<evidence type="ECO:0000259" key="1">
    <source>
        <dbReference type="Pfam" id="PF14534"/>
    </source>
</evidence>
<dbReference type="Gene3D" id="3.10.450.50">
    <property type="match status" value="1"/>
</dbReference>
<dbReference type="EMBL" id="WQMS01000006">
    <property type="protein sequence ID" value="MVO77044.1"/>
    <property type="molecule type" value="Genomic_DNA"/>
</dbReference>
<dbReference type="Proteomes" id="UP000441389">
    <property type="component" value="Unassembled WGS sequence"/>
</dbReference>
<dbReference type="RefSeq" id="WP_157026036.1">
    <property type="nucleotide sequence ID" value="NZ_WQMS01000006.1"/>
</dbReference>
<dbReference type="InterPro" id="IPR027843">
    <property type="entry name" value="DUF4440"/>
</dbReference>
<feature type="domain" description="DUF4440" evidence="1">
    <location>
        <begin position="14"/>
        <end position="121"/>
    </location>
</feature>
<proteinExistence type="predicted"/>
<dbReference type="SUPFAM" id="SSF54427">
    <property type="entry name" value="NTF2-like"/>
    <property type="match status" value="1"/>
</dbReference>
<keyword evidence="3" id="KW-1185">Reference proteome</keyword>
<sequence length="137" mass="15943">MLATNLETSALDEVRSLELRRIEATRNNDVDALAPLLDDNLIYINSVGGMYDKESYLTDIRTHCLTYDRDFDVLETDSRTYDDLVILIGVMLGHSRFEGEQQVFHFRCLSIWRRTDSQWRMIAWQSSSSSHTLCKMD</sequence>
<gene>
    <name evidence="2" type="ORF">GON01_03705</name>
</gene>
<dbReference type="InterPro" id="IPR032710">
    <property type="entry name" value="NTF2-like_dom_sf"/>
</dbReference>
<dbReference type="Pfam" id="PF14534">
    <property type="entry name" value="DUF4440"/>
    <property type="match status" value="1"/>
</dbReference>
<evidence type="ECO:0000313" key="2">
    <source>
        <dbReference type="EMBL" id="MVO77044.1"/>
    </source>
</evidence>